<dbReference type="Gene3D" id="1.10.10.1150">
    <property type="entry name" value="Coenzyme PQQ synthesis protein D (PqqD)"/>
    <property type="match status" value="1"/>
</dbReference>
<dbReference type="OrthoDB" id="2679692at2"/>
<dbReference type="STRING" id="717605.Theco_0229"/>
<dbReference type="EMBL" id="CP003255">
    <property type="protein sequence ID" value="AGA56474.1"/>
    <property type="molecule type" value="Genomic_DNA"/>
</dbReference>
<dbReference type="RefSeq" id="WP_015253240.1">
    <property type="nucleotide sequence ID" value="NC_019897.1"/>
</dbReference>
<accession>L0E9Z9</accession>
<evidence type="ECO:0000313" key="2">
    <source>
        <dbReference type="Proteomes" id="UP000010795"/>
    </source>
</evidence>
<dbReference type="HOGENOM" id="CLU_2258042_0_0_9"/>
<gene>
    <name evidence="1" type="ordered locus">Theco_0229</name>
</gene>
<name>L0E9Z9_THECK</name>
<dbReference type="KEGG" id="tco:Theco_0229"/>
<dbReference type="Pfam" id="PF05402">
    <property type="entry name" value="PqqD"/>
    <property type="match status" value="1"/>
</dbReference>
<evidence type="ECO:0000313" key="1">
    <source>
        <dbReference type="EMBL" id="AGA56474.1"/>
    </source>
</evidence>
<dbReference type="InterPro" id="IPR041881">
    <property type="entry name" value="PqqD_sf"/>
</dbReference>
<organism evidence="1 2">
    <name type="scientific">Thermobacillus composti (strain DSM 18247 / JCM 13945 / KWC4)</name>
    <dbReference type="NCBI Taxonomy" id="717605"/>
    <lineage>
        <taxon>Bacteria</taxon>
        <taxon>Bacillati</taxon>
        <taxon>Bacillota</taxon>
        <taxon>Bacilli</taxon>
        <taxon>Bacillales</taxon>
        <taxon>Paenibacillaceae</taxon>
        <taxon>Thermobacillus</taxon>
    </lineage>
</organism>
<sequence length="98" mass="11158">MSRRFQLAGDVFYDENIEGIFILTGAGEVYVLEDDVSKAVWHFITEKPRTVEEAQREIRGSFEISPDDTVDEDIRDFISTLEKLGVLEECPNLTEVSS</sequence>
<keyword evidence="2" id="KW-1185">Reference proteome</keyword>
<reference evidence="2" key="1">
    <citation type="submission" date="2012-01" db="EMBL/GenBank/DDBJ databases">
        <title>Complete sequence of chromosome of Thermobacillus composti KWC4.</title>
        <authorList>
            <person name="Lucas S."/>
            <person name="Han J."/>
            <person name="Lapidus A."/>
            <person name="Cheng J.-F."/>
            <person name="Goodwin L."/>
            <person name="Pitluck S."/>
            <person name="Peters L."/>
            <person name="Ovchinnikova G."/>
            <person name="Teshima H."/>
            <person name="Detter J.C."/>
            <person name="Han C."/>
            <person name="Tapia R."/>
            <person name="Land M."/>
            <person name="Hauser L."/>
            <person name="Kyrpides N."/>
            <person name="Ivanova N."/>
            <person name="Pagani I."/>
            <person name="Anderson I."/>
            <person name="Woyke T."/>
        </authorList>
    </citation>
    <scope>NUCLEOTIDE SEQUENCE [LARGE SCALE GENOMIC DNA]</scope>
    <source>
        <strain evidence="2">DSM 18247 / JCM 13945 / KWC4</strain>
    </source>
</reference>
<protein>
    <recommendedName>
        <fullName evidence="3">Coenzyme PQQ synthesis protein D (PqqD)</fullName>
    </recommendedName>
</protein>
<dbReference type="InterPro" id="IPR008792">
    <property type="entry name" value="PQQD"/>
</dbReference>
<dbReference type="Proteomes" id="UP000010795">
    <property type="component" value="Chromosome"/>
</dbReference>
<proteinExistence type="predicted"/>
<evidence type="ECO:0008006" key="3">
    <source>
        <dbReference type="Google" id="ProtNLM"/>
    </source>
</evidence>
<dbReference type="eggNOG" id="ENOG502ZPFG">
    <property type="taxonomic scope" value="Bacteria"/>
</dbReference>
<dbReference type="AlphaFoldDB" id="L0E9Z9"/>